<gene>
    <name evidence="9" type="ORF">DFP97_114145</name>
</gene>
<dbReference type="Gene3D" id="1.10.3720.10">
    <property type="entry name" value="MetI-like"/>
    <property type="match status" value="1"/>
</dbReference>
<dbReference type="Pfam" id="PF00528">
    <property type="entry name" value="BPD_transp_1"/>
    <property type="match status" value="1"/>
</dbReference>
<organism evidence="9 10">
    <name type="scientific">Paenibacillus prosopidis</name>
    <dbReference type="NCBI Taxonomy" id="630520"/>
    <lineage>
        <taxon>Bacteria</taxon>
        <taxon>Bacillati</taxon>
        <taxon>Bacillota</taxon>
        <taxon>Bacilli</taxon>
        <taxon>Bacillales</taxon>
        <taxon>Paenibacillaceae</taxon>
        <taxon>Paenibacillus</taxon>
    </lineage>
</organism>
<keyword evidence="9" id="KW-0762">Sugar transport</keyword>
<evidence type="ECO:0000256" key="1">
    <source>
        <dbReference type="ARBA" id="ARBA00004651"/>
    </source>
</evidence>
<comment type="similarity">
    <text evidence="7">Belongs to the binding-protein-dependent transport system permease family.</text>
</comment>
<keyword evidence="10" id="KW-1185">Reference proteome</keyword>
<dbReference type="OrthoDB" id="9810086at2"/>
<dbReference type="PANTHER" id="PTHR43744:SF9">
    <property type="entry name" value="POLYGALACTURONAN_RHAMNOGALACTURONAN TRANSPORT SYSTEM PERMEASE PROTEIN YTCP"/>
    <property type="match status" value="1"/>
</dbReference>
<feature type="transmembrane region" description="Helical" evidence="7">
    <location>
        <begin position="82"/>
        <end position="100"/>
    </location>
</feature>
<dbReference type="InterPro" id="IPR000515">
    <property type="entry name" value="MetI-like"/>
</dbReference>
<feature type="transmembrane region" description="Helical" evidence="7">
    <location>
        <begin position="15"/>
        <end position="33"/>
    </location>
</feature>
<keyword evidence="5 7" id="KW-1133">Transmembrane helix</keyword>
<keyword evidence="2 7" id="KW-0813">Transport</keyword>
<evidence type="ECO:0000256" key="4">
    <source>
        <dbReference type="ARBA" id="ARBA00022692"/>
    </source>
</evidence>
<accession>A0A368VMY7</accession>
<keyword evidence="3" id="KW-1003">Cell membrane</keyword>
<feature type="transmembrane region" description="Helical" evidence="7">
    <location>
        <begin position="185"/>
        <end position="207"/>
    </location>
</feature>
<protein>
    <submittedName>
        <fullName evidence="9">Multiple sugar transport system permease protein/putative aldouronate transport system permease protein</fullName>
    </submittedName>
</protein>
<dbReference type="GO" id="GO:0005886">
    <property type="term" value="C:plasma membrane"/>
    <property type="evidence" value="ECO:0007669"/>
    <property type="project" value="UniProtKB-SubCell"/>
</dbReference>
<evidence type="ECO:0000256" key="6">
    <source>
        <dbReference type="ARBA" id="ARBA00023136"/>
    </source>
</evidence>
<evidence type="ECO:0000313" key="9">
    <source>
        <dbReference type="EMBL" id="RCW43081.1"/>
    </source>
</evidence>
<evidence type="ECO:0000313" key="10">
    <source>
        <dbReference type="Proteomes" id="UP000252415"/>
    </source>
</evidence>
<dbReference type="CDD" id="cd06261">
    <property type="entry name" value="TM_PBP2"/>
    <property type="match status" value="1"/>
</dbReference>
<keyword evidence="6 7" id="KW-0472">Membrane</keyword>
<evidence type="ECO:0000256" key="3">
    <source>
        <dbReference type="ARBA" id="ARBA00022475"/>
    </source>
</evidence>
<proteinExistence type="inferred from homology"/>
<dbReference type="EMBL" id="QPJD01000014">
    <property type="protein sequence ID" value="RCW43081.1"/>
    <property type="molecule type" value="Genomic_DNA"/>
</dbReference>
<name>A0A368VMY7_9BACL</name>
<evidence type="ECO:0000259" key="8">
    <source>
        <dbReference type="PROSITE" id="PS50928"/>
    </source>
</evidence>
<feature type="domain" description="ABC transmembrane type-1" evidence="8">
    <location>
        <begin position="75"/>
        <end position="282"/>
    </location>
</feature>
<dbReference type="RefSeq" id="WP_114382239.1">
    <property type="nucleotide sequence ID" value="NZ_QPJD01000014.1"/>
</dbReference>
<dbReference type="Proteomes" id="UP000252415">
    <property type="component" value="Unassembled WGS sequence"/>
</dbReference>
<comment type="subcellular location">
    <subcellularLocation>
        <location evidence="1 7">Cell membrane</location>
        <topology evidence="1 7">Multi-pass membrane protein</topology>
    </subcellularLocation>
</comment>
<evidence type="ECO:0000256" key="5">
    <source>
        <dbReference type="ARBA" id="ARBA00022989"/>
    </source>
</evidence>
<dbReference type="SUPFAM" id="SSF161098">
    <property type="entry name" value="MetI-like"/>
    <property type="match status" value="1"/>
</dbReference>
<dbReference type="InterPro" id="IPR035906">
    <property type="entry name" value="MetI-like_sf"/>
</dbReference>
<reference evidence="9 10" key="1">
    <citation type="submission" date="2018-07" db="EMBL/GenBank/DDBJ databases">
        <title>Genomic Encyclopedia of Type Strains, Phase III (KMG-III): the genomes of soil and plant-associated and newly described type strains.</title>
        <authorList>
            <person name="Whitman W."/>
        </authorList>
    </citation>
    <scope>NUCLEOTIDE SEQUENCE [LARGE SCALE GENOMIC DNA]</scope>
    <source>
        <strain evidence="9 10">CECT 7506</strain>
    </source>
</reference>
<feature type="transmembrane region" description="Helical" evidence="7">
    <location>
        <begin position="112"/>
        <end position="132"/>
    </location>
</feature>
<feature type="transmembrane region" description="Helical" evidence="7">
    <location>
        <begin position="144"/>
        <end position="164"/>
    </location>
</feature>
<evidence type="ECO:0000256" key="2">
    <source>
        <dbReference type="ARBA" id="ARBA00022448"/>
    </source>
</evidence>
<evidence type="ECO:0000256" key="7">
    <source>
        <dbReference type="RuleBase" id="RU363032"/>
    </source>
</evidence>
<dbReference type="PROSITE" id="PS50928">
    <property type="entry name" value="ABC_TM1"/>
    <property type="match status" value="1"/>
</dbReference>
<dbReference type="AlphaFoldDB" id="A0A368VMY7"/>
<keyword evidence="4 7" id="KW-0812">Transmembrane</keyword>
<dbReference type="PANTHER" id="PTHR43744">
    <property type="entry name" value="ABC TRANSPORTER PERMEASE PROTEIN MG189-RELATED-RELATED"/>
    <property type="match status" value="1"/>
</dbReference>
<dbReference type="GO" id="GO:0055085">
    <property type="term" value="P:transmembrane transport"/>
    <property type="evidence" value="ECO:0007669"/>
    <property type="project" value="InterPro"/>
</dbReference>
<comment type="caution">
    <text evidence="9">The sequence shown here is derived from an EMBL/GenBank/DDBJ whole genome shotgun (WGS) entry which is preliminary data.</text>
</comment>
<sequence>MIENRSLGSKAFDTFNSIFLITLTLLCLLPFWYTLMIAFSEKEAVQAGIVSFYPIGFNLYSFDAILSDFDFFKAFWVSVQRVVLGAAFTMLVLSLAAYPLSRTSKQFPGRNLLMWAFIFCLLFNGGLIPWYITMRNYDLLDSVWGLVLAGGIPIFNMILITNFIKNLPEELEEAAKIDGAGPWRVLFQVLLPLLKPVLATVLLFTMVGHWNEFFQGMVLSTQAENYPLQTYIQQLVASANQANIGNLTLEELERISKLNNESLNAAKIFVAMIPVLLIYPFLQRYFVKGITLGSVKG</sequence>
<feature type="transmembrane region" description="Helical" evidence="7">
    <location>
        <begin position="45"/>
        <end position="62"/>
    </location>
</feature>
<feature type="transmembrane region" description="Helical" evidence="7">
    <location>
        <begin position="265"/>
        <end position="282"/>
    </location>
</feature>